<dbReference type="GO" id="GO:0004066">
    <property type="term" value="F:asparagine synthase (glutamine-hydrolyzing) activity"/>
    <property type="evidence" value="ECO:0007669"/>
    <property type="project" value="UniProtKB-EC"/>
</dbReference>
<comment type="pathway">
    <text evidence="1">Amino-acid biosynthesis; L-asparagine biosynthesis; L-asparagine from L-aspartate (L-Gln route): step 1/1.</text>
</comment>
<evidence type="ECO:0000313" key="11">
    <source>
        <dbReference type="EMBL" id="PIR69968.1"/>
    </source>
</evidence>
<dbReference type="InterPro" id="IPR001962">
    <property type="entry name" value="Asn_synthase"/>
</dbReference>
<dbReference type="PROSITE" id="PS51278">
    <property type="entry name" value="GATASE_TYPE_2"/>
    <property type="match status" value="1"/>
</dbReference>
<organism evidence="11 12">
    <name type="scientific">Candidatus Niyogibacteria bacterium CG10_big_fil_rev_8_21_14_0_10_46_36</name>
    <dbReference type="NCBI Taxonomy" id="1974726"/>
    <lineage>
        <taxon>Bacteria</taxon>
        <taxon>Candidatus Niyogiibacteriota</taxon>
    </lineage>
</organism>
<keyword evidence="5 9" id="KW-0067">ATP-binding</keyword>
<dbReference type="SUPFAM" id="SSF56235">
    <property type="entry name" value="N-terminal nucleophile aminohydrolases (Ntn hydrolases)"/>
    <property type="match status" value="1"/>
</dbReference>
<dbReference type="Gene3D" id="3.40.50.620">
    <property type="entry name" value="HUPs"/>
    <property type="match status" value="1"/>
</dbReference>
<protein>
    <recommendedName>
        <fullName evidence="3">asparagine synthase (glutamine-hydrolyzing)</fullName>
        <ecNumber evidence="3">6.3.5.4</ecNumber>
    </recommendedName>
</protein>
<evidence type="ECO:0000256" key="3">
    <source>
        <dbReference type="ARBA" id="ARBA00012737"/>
    </source>
</evidence>
<evidence type="ECO:0000259" key="10">
    <source>
        <dbReference type="PROSITE" id="PS51278"/>
    </source>
</evidence>
<dbReference type="Pfam" id="PF00733">
    <property type="entry name" value="Asn_synthase"/>
    <property type="match status" value="1"/>
</dbReference>
<comment type="similarity">
    <text evidence="2">Belongs to the asparagine synthetase family.</text>
</comment>
<dbReference type="Gene3D" id="3.60.20.10">
    <property type="entry name" value="Glutamine Phosphoribosylpyrophosphate, subunit 1, domain 1"/>
    <property type="match status" value="1"/>
</dbReference>
<feature type="active site" description="For GATase activity" evidence="8">
    <location>
        <position position="2"/>
    </location>
</feature>
<accession>A0A2H0TEI2</accession>
<dbReference type="NCBIfam" id="TIGR01536">
    <property type="entry name" value="asn_synth_AEB"/>
    <property type="match status" value="1"/>
</dbReference>
<gene>
    <name evidence="11" type="primary">asnB</name>
    <name evidence="11" type="ORF">COU47_00860</name>
</gene>
<dbReference type="GO" id="GO:0006529">
    <property type="term" value="P:asparagine biosynthetic process"/>
    <property type="evidence" value="ECO:0007669"/>
    <property type="project" value="UniProtKB-KW"/>
</dbReference>
<dbReference type="PIRSF" id="PIRSF001589">
    <property type="entry name" value="Asn_synthetase_glu-h"/>
    <property type="match status" value="1"/>
</dbReference>
<reference evidence="12" key="1">
    <citation type="submission" date="2017-09" db="EMBL/GenBank/DDBJ databases">
        <title>Depth-based differentiation of microbial function through sediment-hosted aquifers and enrichment of novel symbionts in the deep terrestrial subsurface.</title>
        <authorList>
            <person name="Probst A.J."/>
            <person name="Ladd B."/>
            <person name="Jarett J.K."/>
            <person name="Geller-Mcgrath D.E."/>
            <person name="Sieber C.M.K."/>
            <person name="Emerson J.B."/>
            <person name="Anantharaman K."/>
            <person name="Thomas B.C."/>
            <person name="Malmstrom R."/>
            <person name="Stieglmeier M."/>
            <person name="Klingl A."/>
            <person name="Woyke T."/>
            <person name="Ryan C.M."/>
            <person name="Banfield J.F."/>
        </authorList>
    </citation>
    <scope>NUCLEOTIDE SEQUENCE [LARGE SCALE GENOMIC DNA]</scope>
</reference>
<evidence type="ECO:0000256" key="5">
    <source>
        <dbReference type="ARBA" id="ARBA00022840"/>
    </source>
</evidence>
<dbReference type="GO" id="GO:0005829">
    <property type="term" value="C:cytosol"/>
    <property type="evidence" value="ECO:0007669"/>
    <property type="project" value="TreeGrafter"/>
</dbReference>
<dbReference type="Proteomes" id="UP000231503">
    <property type="component" value="Unassembled WGS sequence"/>
</dbReference>
<feature type="binding site" evidence="9">
    <location>
        <position position="98"/>
    </location>
    <ligand>
        <name>L-glutamine</name>
        <dbReference type="ChEBI" id="CHEBI:58359"/>
    </ligand>
</feature>
<dbReference type="Pfam" id="PF13537">
    <property type="entry name" value="GATase_7"/>
    <property type="match status" value="1"/>
</dbReference>
<evidence type="ECO:0000256" key="4">
    <source>
        <dbReference type="ARBA" id="ARBA00022741"/>
    </source>
</evidence>
<dbReference type="EMBL" id="PFCO01000001">
    <property type="protein sequence ID" value="PIR69968.1"/>
    <property type="molecule type" value="Genomic_DNA"/>
</dbReference>
<dbReference type="InterPro" id="IPR014729">
    <property type="entry name" value="Rossmann-like_a/b/a_fold"/>
</dbReference>
<dbReference type="SUPFAM" id="SSF52402">
    <property type="entry name" value="Adenine nucleotide alpha hydrolases-like"/>
    <property type="match status" value="1"/>
</dbReference>
<evidence type="ECO:0000256" key="2">
    <source>
        <dbReference type="ARBA" id="ARBA00005752"/>
    </source>
</evidence>
<dbReference type="AlphaFoldDB" id="A0A2H0TEI2"/>
<dbReference type="InterPro" id="IPR051786">
    <property type="entry name" value="ASN_synthetase/amidase"/>
</dbReference>
<comment type="caution">
    <text evidence="11">The sequence shown here is derived from an EMBL/GenBank/DDBJ whole genome shotgun (WGS) entry which is preliminary data.</text>
</comment>
<name>A0A2H0TEI2_9BACT</name>
<feature type="domain" description="Glutamine amidotransferase type-2" evidence="10">
    <location>
        <begin position="2"/>
        <end position="211"/>
    </location>
</feature>
<dbReference type="PANTHER" id="PTHR43284">
    <property type="entry name" value="ASPARAGINE SYNTHETASE (GLUTAMINE-HYDROLYZING)"/>
    <property type="match status" value="1"/>
</dbReference>
<dbReference type="CDD" id="cd00712">
    <property type="entry name" value="AsnB"/>
    <property type="match status" value="1"/>
</dbReference>
<sequence>MCGIAGIIHRDNFAPSEEQLNTMVRSLEHRGPDDEGTYMRENVALGHRRLSILDLSSAGHQPMASADKSCWITYNGEVYNYLEIKEELKDVSFKSTSDTEVILHGYQKWGPAVVSRLNGIFAFAIWDERKKELFAARDHLGVKPFYYAMENGVLYFASEIKALLAAGIKTQPNDKIIYDYLARGYYQHSHETFFKNIFQLPAGTTLRWRDGHITIQRYWDLAERVNAVSSLPEGDVSERFLHLFKDAVTLQLRSDVPIGIQLSGGFDSSAITAMVNKVSQGQKNFHLFSHIYGEHQDIEKPYMQALADGLGWHVNFIEIRPHHMAELAERVLWHQDEPFPGLPTFGLHMVAEHCKRQGIPVVLGGQGGDEIGGGYEYYMGAFLLDVMREKGGEQAKKELMRYGESHAFAGAEEHMNFFMNTLSSYLYGGTSADGTAFTHAHALRSEFLRTHASRLEFEKPFVSHFRNMQYRDILYTKLPRILHSADRAAMAYGVEQRVPFVDYRLIEYGLSLPGEHKIRDGEQRYFMRKAFRDLIPDMVRNAPKRAVPSPQREWFKKDLTSWIYPILASKSFAERPYFNQSAALEEYGRYCHAEHNPNSFHIWQWVHLELWLRKYFE</sequence>
<dbReference type="GO" id="GO:0005524">
    <property type="term" value="F:ATP binding"/>
    <property type="evidence" value="ECO:0007669"/>
    <property type="project" value="UniProtKB-KW"/>
</dbReference>
<keyword evidence="4 9" id="KW-0547">Nucleotide-binding</keyword>
<dbReference type="InterPro" id="IPR006426">
    <property type="entry name" value="Asn_synth_AEB"/>
</dbReference>
<keyword evidence="6 8" id="KW-0315">Glutamine amidotransferase</keyword>
<proteinExistence type="inferred from homology"/>
<dbReference type="PANTHER" id="PTHR43284:SF1">
    <property type="entry name" value="ASPARAGINE SYNTHETASE"/>
    <property type="match status" value="1"/>
</dbReference>
<keyword evidence="8" id="KW-0028">Amino-acid biosynthesis</keyword>
<evidence type="ECO:0000256" key="1">
    <source>
        <dbReference type="ARBA" id="ARBA00005187"/>
    </source>
</evidence>
<dbReference type="CDD" id="cd01991">
    <property type="entry name" value="Asn_synthase_B_C"/>
    <property type="match status" value="1"/>
</dbReference>
<evidence type="ECO:0000313" key="12">
    <source>
        <dbReference type="Proteomes" id="UP000231503"/>
    </source>
</evidence>
<keyword evidence="8" id="KW-0061">Asparagine biosynthesis</keyword>
<evidence type="ECO:0000256" key="9">
    <source>
        <dbReference type="PIRSR" id="PIRSR001589-2"/>
    </source>
</evidence>
<dbReference type="InterPro" id="IPR017932">
    <property type="entry name" value="GATase_2_dom"/>
</dbReference>
<comment type="catalytic activity">
    <reaction evidence="7">
        <text>L-aspartate + L-glutamine + ATP + H2O = L-asparagine + L-glutamate + AMP + diphosphate + H(+)</text>
        <dbReference type="Rhea" id="RHEA:12228"/>
        <dbReference type="ChEBI" id="CHEBI:15377"/>
        <dbReference type="ChEBI" id="CHEBI:15378"/>
        <dbReference type="ChEBI" id="CHEBI:29985"/>
        <dbReference type="ChEBI" id="CHEBI:29991"/>
        <dbReference type="ChEBI" id="CHEBI:30616"/>
        <dbReference type="ChEBI" id="CHEBI:33019"/>
        <dbReference type="ChEBI" id="CHEBI:58048"/>
        <dbReference type="ChEBI" id="CHEBI:58359"/>
        <dbReference type="ChEBI" id="CHEBI:456215"/>
        <dbReference type="EC" id="6.3.5.4"/>
    </reaction>
</comment>
<dbReference type="EC" id="6.3.5.4" evidence="3"/>
<dbReference type="InterPro" id="IPR029055">
    <property type="entry name" value="Ntn_hydrolases_N"/>
</dbReference>
<dbReference type="InterPro" id="IPR033738">
    <property type="entry name" value="AsnB_N"/>
</dbReference>
<evidence type="ECO:0000256" key="7">
    <source>
        <dbReference type="ARBA" id="ARBA00048741"/>
    </source>
</evidence>
<evidence type="ECO:0000256" key="8">
    <source>
        <dbReference type="PIRSR" id="PIRSR001589-1"/>
    </source>
</evidence>
<evidence type="ECO:0000256" key="6">
    <source>
        <dbReference type="ARBA" id="ARBA00022962"/>
    </source>
</evidence>